<organism evidence="3 4">
    <name type="scientific">Methanosarcina spelaei</name>
    <dbReference type="NCBI Taxonomy" id="1036679"/>
    <lineage>
        <taxon>Archaea</taxon>
        <taxon>Methanobacteriati</taxon>
        <taxon>Methanobacteriota</taxon>
        <taxon>Stenosarchaea group</taxon>
        <taxon>Methanomicrobia</taxon>
        <taxon>Methanosarcinales</taxon>
        <taxon>Methanosarcinaceae</taxon>
        <taxon>Methanosarcina</taxon>
    </lineage>
</organism>
<keyword evidence="1" id="KW-0479">Metal-binding</keyword>
<name>A0A2A2HVX0_9EURY</name>
<comment type="caution">
    <text evidence="3">The sequence shown here is derived from an EMBL/GenBank/DDBJ whole genome shotgun (WGS) entry which is preliminary data.</text>
</comment>
<dbReference type="SUPFAM" id="SSF56209">
    <property type="entry name" value="Nitrile hydratase alpha chain"/>
    <property type="match status" value="1"/>
</dbReference>
<feature type="domain" description="Nitrile hydratase alpha/Thiocyanate hydrolase gamma" evidence="2">
    <location>
        <begin position="9"/>
        <end position="62"/>
    </location>
</feature>
<sequence>MNKQEQGKKIGQVITKAWNDESFKQRLLADTMAVLKEEGVDVPAGLEVRAVENTEKLVHMIIPLKPVSEEFKAAKLLLIAQDSGFHVIGCSCWQGEGIT</sequence>
<dbReference type="RefSeq" id="WP_095643594.1">
    <property type="nucleotide sequence ID" value="NZ_LMVP01000071.1"/>
</dbReference>
<gene>
    <name evidence="3" type="ORF">ASJ81_17225</name>
</gene>
<accession>A0A2A2HVX0</accession>
<dbReference type="InterPro" id="IPR022513">
    <property type="entry name" value="TOMM_pelo"/>
</dbReference>
<evidence type="ECO:0000256" key="1">
    <source>
        <dbReference type="ARBA" id="ARBA00022723"/>
    </source>
</evidence>
<dbReference type="GO" id="GO:0003824">
    <property type="term" value="F:catalytic activity"/>
    <property type="evidence" value="ECO:0007669"/>
    <property type="project" value="InterPro"/>
</dbReference>
<dbReference type="InterPro" id="IPR004232">
    <property type="entry name" value="CN_Hdrtase_a/SCN_Hdrlase_g"/>
</dbReference>
<dbReference type="NCBIfam" id="TIGR03793">
    <property type="entry name" value="leader_NHLP"/>
    <property type="match status" value="1"/>
</dbReference>
<reference evidence="3 4" key="1">
    <citation type="journal article" date="2017" name="BMC Genomics">
        <title>Genomic analysis of methanogenic archaea reveals a shift towards energy conservation.</title>
        <authorList>
            <person name="Gilmore S.P."/>
            <person name="Henske J.K."/>
            <person name="Sexton J.A."/>
            <person name="Solomon K.V."/>
            <person name="Seppala S."/>
            <person name="Yoo J.I."/>
            <person name="Huyett L.M."/>
            <person name="Pressman A."/>
            <person name="Cogan J.Z."/>
            <person name="Kivenson V."/>
            <person name="Peng X."/>
            <person name="Tan Y."/>
            <person name="Valentine D.L."/>
            <person name="O'Malley M.A."/>
        </authorList>
    </citation>
    <scope>NUCLEOTIDE SEQUENCE [LARGE SCALE GENOMIC DNA]</scope>
    <source>
        <strain evidence="3 4">MC-15</strain>
    </source>
</reference>
<dbReference type="Gene3D" id="3.90.330.10">
    <property type="entry name" value="Nitrile hydratase alpha /Thiocyanate hydrolase gamma"/>
    <property type="match status" value="1"/>
</dbReference>
<keyword evidence="4" id="KW-1185">Reference proteome</keyword>
<dbReference type="Pfam" id="PF02979">
    <property type="entry name" value="NHase_alpha"/>
    <property type="match status" value="1"/>
</dbReference>
<dbReference type="Proteomes" id="UP000218164">
    <property type="component" value="Unassembled WGS sequence"/>
</dbReference>
<dbReference type="OrthoDB" id="130916at2157"/>
<protein>
    <recommendedName>
        <fullName evidence="2">Nitrile hydratase alpha/Thiocyanate hydrolase gamma domain-containing protein</fullName>
    </recommendedName>
</protein>
<dbReference type="GO" id="GO:0046914">
    <property type="term" value="F:transition metal ion binding"/>
    <property type="evidence" value="ECO:0007669"/>
    <property type="project" value="InterPro"/>
</dbReference>
<evidence type="ECO:0000313" key="4">
    <source>
        <dbReference type="Proteomes" id="UP000218164"/>
    </source>
</evidence>
<dbReference type="InterPro" id="IPR036648">
    <property type="entry name" value="CN_Hdrase_a/SCN_Hdrase_g_sf"/>
</dbReference>
<dbReference type="EMBL" id="LMVP01000071">
    <property type="protein sequence ID" value="PAV13617.1"/>
    <property type="molecule type" value="Genomic_DNA"/>
</dbReference>
<evidence type="ECO:0000259" key="2">
    <source>
        <dbReference type="Pfam" id="PF02979"/>
    </source>
</evidence>
<evidence type="ECO:0000313" key="3">
    <source>
        <dbReference type="EMBL" id="PAV13617.1"/>
    </source>
</evidence>
<dbReference type="AlphaFoldDB" id="A0A2A2HVX0"/>
<proteinExistence type="predicted"/>